<dbReference type="InterPro" id="IPR005498">
    <property type="entry name" value="T4SS_VirB10/TraB/TrbI"/>
</dbReference>
<reference evidence="3 4" key="1">
    <citation type="submission" date="2019-10" db="EMBL/GenBank/DDBJ databases">
        <title>Two novel species isolated from a subtropical stream in China.</title>
        <authorList>
            <person name="Lu H."/>
        </authorList>
    </citation>
    <scope>NUCLEOTIDE SEQUENCE [LARGE SCALE GENOMIC DNA]</scope>
    <source>
        <strain evidence="3 4">FT29W</strain>
    </source>
</reference>
<feature type="compositionally biased region" description="Low complexity" evidence="1">
    <location>
        <begin position="123"/>
        <end position="134"/>
    </location>
</feature>
<evidence type="ECO:0000313" key="4">
    <source>
        <dbReference type="Proteomes" id="UP000440498"/>
    </source>
</evidence>
<proteinExistence type="predicted"/>
<gene>
    <name evidence="3" type="ORF">GEV02_20805</name>
</gene>
<organism evidence="3 4">
    <name type="scientific">Rugamonas aquatica</name>
    <dbReference type="NCBI Taxonomy" id="2743357"/>
    <lineage>
        <taxon>Bacteria</taxon>
        <taxon>Pseudomonadati</taxon>
        <taxon>Pseudomonadota</taxon>
        <taxon>Betaproteobacteria</taxon>
        <taxon>Burkholderiales</taxon>
        <taxon>Oxalobacteraceae</taxon>
        <taxon>Telluria group</taxon>
        <taxon>Rugamonas</taxon>
    </lineage>
</organism>
<dbReference type="AlphaFoldDB" id="A0A6A7N6D2"/>
<feature type="compositionally biased region" description="Basic and acidic residues" evidence="1">
    <location>
        <begin position="432"/>
        <end position="441"/>
    </location>
</feature>
<dbReference type="Pfam" id="PF03743">
    <property type="entry name" value="TrbI"/>
    <property type="match status" value="1"/>
</dbReference>
<accession>A0A6A7N6D2</accession>
<evidence type="ECO:0000256" key="2">
    <source>
        <dbReference type="SAM" id="Phobius"/>
    </source>
</evidence>
<keyword evidence="2" id="KW-0812">Transmembrane</keyword>
<name>A0A6A7N6D2_9BURK</name>
<dbReference type="RefSeq" id="WP_152839893.1">
    <property type="nucleotide sequence ID" value="NZ_WHUG01000009.1"/>
</dbReference>
<feature type="compositionally biased region" description="Gly residues" evidence="1">
    <location>
        <begin position="166"/>
        <end position="177"/>
    </location>
</feature>
<sequence>MTMRSRLSESVARLPVKHRQYLLAALLCCVGVGALYVTIWLGTPARTERGASAPRKSARGHSVAKVLAPGSISPEEEWLGTAGRKLDQFETERQDQERRNTENKAFQAQVLQHFAELDRKQAEQAQKLAQGGAAPPAPPSPAQPPSRPVSTPARPGGFSMPPGAPPGAGGEDGGGPGANTTPVGIQPNLTRIAVPAPAPAPATRNDNGKGEPVRSYLPVSFAHGVLLGGVDAPTGGQSQSNPLPVMIRLTDNAVLPNRYRAQVKECLVVASVYGDISSERAYGRTVNLSCIRHDGTALEVPIKGNLYGEDGKLGLRGRLVSKQGQLLANALRAGIVGGIGQGFSQSGTTFSSSPLGSVATQGGSEAELMKRGVASGVGRALDNLANYYIRLAEQTFPVIEIDGARAVDVALTQGVRLEMDAGIDGDGTPDVPEDRRDTYAK</sequence>
<evidence type="ECO:0000256" key="1">
    <source>
        <dbReference type="SAM" id="MobiDB-lite"/>
    </source>
</evidence>
<protein>
    <submittedName>
        <fullName evidence="3">Conjugal transfer protein TraB</fullName>
    </submittedName>
</protein>
<feature type="compositionally biased region" description="Pro residues" evidence="1">
    <location>
        <begin position="135"/>
        <end position="147"/>
    </location>
</feature>
<keyword evidence="4" id="KW-1185">Reference proteome</keyword>
<dbReference type="CDD" id="cd16430">
    <property type="entry name" value="TraB"/>
    <property type="match status" value="1"/>
</dbReference>
<evidence type="ECO:0000313" key="3">
    <source>
        <dbReference type="EMBL" id="MQA40596.1"/>
    </source>
</evidence>
<dbReference type="Proteomes" id="UP000440498">
    <property type="component" value="Unassembled WGS sequence"/>
</dbReference>
<dbReference type="EMBL" id="WHUG01000009">
    <property type="protein sequence ID" value="MQA40596.1"/>
    <property type="molecule type" value="Genomic_DNA"/>
</dbReference>
<feature type="transmembrane region" description="Helical" evidence="2">
    <location>
        <begin position="21"/>
        <end position="42"/>
    </location>
</feature>
<comment type="caution">
    <text evidence="3">The sequence shown here is derived from an EMBL/GenBank/DDBJ whole genome shotgun (WGS) entry which is preliminary data.</text>
</comment>
<keyword evidence="2" id="KW-0472">Membrane</keyword>
<feature type="region of interest" description="Disordered" evidence="1">
    <location>
        <begin position="121"/>
        <end position="185"/>
    </location>
</feature>
<feature type="region of interest" description="Disordered" evidence="1">
    <location>
        <begin position="421"/>
        <end position="441"/>
    </location>
</feature>
<keyword evidence="2" id="KW-1133">Transmembrane helix</keyword>